<dbReference type="Proteomes" id="UP000248798">
    <property type="component" value="Unassembled WGS sequence"/>
</dbReference>
<dbReference type="EMBL" id="CP036313">
    <property type="protein sequence ID" value="QBH12125.1"/>
    <property type="molecule type" value="Genomic_DNA"/>
</dbReference>
<reference evidence="3 4" key="1">
    <citation type="submission" date="2018-06" db="EMBL/GenBank/DDBJ databases">
        <title>Complete Genome Sequence of Desulfobacter hydrogenophilus (DSM3380).</title>
        <authorList>
            <person name="Marietou A."/>
            <person name="Schreiber L."/>
            <person name="Marshall I."/>
            <person name="Jorgensen B."/>
        </authorList>
    </citation>
    <scope>NUCLEOTIDE SEQUENCE [LARGE SCALE GENOMIC DNA]</scope>
    <source>
        <strain evidence="3 4">DSM 3380</strain>
    </source>
</reference>
<keyword evidence="5" id="KW-1185">Reference proteome</keyword>
<name>A0A328F8X8_9BACT</name>
<feature type="transmembrane region" description="Helical" evidence="1">
    <location>
        <begin position="12"/>
        <end position="33"/>
    </location>
</feature>
<dbReference type="AlphaFoldDB" id="A0A328F8X8"/>
<organism evidence="3 4">
    <name type="scientific">Desulfobacter hydrogenophilus</name>
    <dbReference type="NCBI Taxonomy" id="2291"/>
    <lineage>
        <taxon>Bacteria</taxon>
        <taxon>Pseudomonadati</taxon>
        <taxon>Thermodesulfobacteriota</taxon>
        <taxon>Desulfobacteria</taxon>
        <taxon>Desulfobacterales</taxon>
        <taxon>Desulfobacteraceae</taxon>
        <taxon>Desulfobacter</taxon>
    </lineage>
</organism>
<dbReference type="SUPFAM" id="SSF54523">
    <property type="entry name" value="Pili subunits"/>
    <property type="match status" value="1"/>
</dbReference>
<dbReference type="Proteomes" id="UP000293902">
    <property type="component" value="Chromosome"/>
</dbReference>
<dbReference type="Gene3D" id="3.30.700.10">
    <property type="entry name" value="Glycoprotein, Type 4 Pilin"/>
    <property type="match status" value="1"/>
</dbReference>
<dbReference type="InterPro" id="IPR045584">
    <property type="entry name" value="Pilin-like"/>
</dbReference>
<evidence type="ECO:0000313" key="3">
    <source>
        <dbReference type="EMBL" id="RAM00676.1"/>
    </source>
</evidence>
<dbReference type="OrthoDB" id="5470072at2"/>
<sequence length="324" mass="34748">MKIKRSINSAQGFTLLEVLVVLSILGFVMAMAAPRFAGLSALGLDTAGRMNEARLIKFITAYTQDSGKYPGGLINLVSTDLSTGDYLKPQVSDQDPDNGMEVLAYAFDQRCRLSVHYLNGAEADELRAMGIVHVYNLNSAYDSTVSNPSPVMEKVDAGTAVLMIGGGDSDDDGSIDASEVDMDEPGWGENDLNFCIVFGLGPESDLINEGYIFNASTCPHGISAPRNFDYAWYSLVLPRLSATSNRLETDNPLGSDLFTSFAMDSSTSATVADLSLAKARETNLYEAQDPAFFTVINSIGEKFHPSSGAGFWGIDFDSDGDIGS</sequence>
<evidence type="ECO:0000313" key="2">
    <source>
        <dbReference type="EMBL" id="QBH12125.1"/>
    </source>
</evidence>
<dbReference type="Pfam" id="PF07963">
    <property type="entry name" value="N_methyl"/>
    <property type="match status" value="1"/>
</dbReference>
<keyword evidence="1" id="KW-1133">Transmembrane helix</keyword>
<dbReference type="NCBIfam" id="TIGR02532">
    <property type="entry name" value="IV_pilin_GFxxxE"/>
    <property type="match status" value="1"/>
</dbReference>
<evidence type="ECO:0000313" key="4">
    <source>
        <dbReference type="Proteomes" id="UP000248798"/>
    </source>
</evidence>
<proteinExistence type="predicted"/>
<evidence type="ECO:0000313" key="5">
    <source>
        <dbReference type="Proteomes" id="UP000293902"/>
    </source>
</evidence>
<dbReference type="PROSITE" id="PS00409">
    <property type="entry name" value="PROKAR_NTER_METHYL"/>
    <property type="match status" value="1"/>
</dbReference>
<keyword evidence="1" id="KW-0472">Membrane</keyword>
<dbReference type="InterPro" id="IPR012902">
    <property type="entry name" value="N_methyl_site"/>
</dbReference>
<evidence type="ECO:0000256" key="1">
    <source>
        <dbReference type="SAM" id="Phobius"/>
    </source>
</evidence>
<accession>A0A328F8X8</accession>
<protein>
    <submittedName>
        <fullName evidence="2">Type II secretion system protein</fullName>
    </submittedName>
</protein>
<gene>
    <name evidence="3" type="ORF">DO021_17955</name>
    <name evidence="2" type="ORF">EYB58_03800</name>
</gene>
<dbReference type="EMBL" id="QLNI01000041">
    <property type="protein sequence ID" value="RAM00676.1"/>
    <property type="molecule type" value="Genomic_DNA"/>
</dbReference>
<reference evidence="2 5" key="2">
    <citation type="submission" date="2019-02" db="EMBL/GenBank/DDBJ databases">
        <title>Complete genome sequence of Desulfobacter hydrogenophilus AcRS1.</title>
        <authorList>
            <person name="Marietou A."/>
            <person name="Lund M.B."/>
            <person name="Marshall I.P.G."/>
            <person name="Schreiber L."/>
            <person name="Jorgensen B."/>
        </authorList>
    </citation>
    <scope>NUCLEOTIDE SEQUENCE [LARGE SCALE GENOMIC DNA]</scope>
    <source>
        <strain evidence="2 5">AcRS1</strain>
    </source>
</reference>
<keyword evidence="1" id="KW-0812">Transmembrane</keyword>
<dbReference type="RefSeq" id="WP_111959222.1">
    <property type="nucleotide sequence ID" value="NZ_CP036313.1"/>
</dbReference>